<evidence type="ECO:0000256" key="1">
    <source>
        <dbReference type="SAM" id="SignalP"/>
    </source>
</evidence>
<proteinExistence type="predicted"/>
<accession>A0AAT9FQI1</accession>
<protein>
    <recommendedName>
        <fullName evidence="3">DUF3108 domain-containing protein</fullName>
    </recommendedName>
</protein>
<reference evidence="2" key="1">
    <citation type="submission" date="2024-07" db="EMBL/GenBank/DDBJ databases">
        <title>Complete genome sequence of Verrucomicrobiaceae bacterium NT6N.</title>
        <authorList>
            <person name="Huang C."/>
            <person name="Takami H."/>
            <person name="Hamasaki K."/>
        </authorList>
    </citation>
    <scope>NUCLEOTIDE SEQUENCE</scope>
    <source>
        <strain evidence="2">NT6N</strain>
    </source>
</reference>
<name>A0AAT9FQI1_9BACT</name>
<dbReference type="KEGG" id="osu:NT6N_32990"/>
<organism evidence="2">
    <name type="scientific">Oceaniferula spumae</name>
    <dbReference type="NCBI Taxonomy" id="2979115"/>
    <lineage>
        <taxon>Bacteria</taxon>
        <taxon>Pseudomonadati</taxon>
        <taxon>Verrucomicrobiota</taxon>
        <taxon>Verrucomicrobiia</taxon>
        <taxon>Verrucomicrobiales</taxon>
        <taxon>Verrucomicrobiaceae</taxon>
        <taxon>Oceaniferula</taxon>
    </lineage>
</organism>
<dbReference type="AlphaFoldDB" id="A0AAT9FQI1"/>
<dbReference type="Gene3D" id="2.40.360.20">
    <property type="match status" value="1"/>
</dbReference>
<keyword evidence="1" id="KW-0732">Signal</keyword>
<feature type="chain" id="PRO_5043927561" description="DUF3108 domain-containing protein" evidence="1">
    <location>
        <begin position="22"/>
        <end position="238"/>
    </location>
</feature>
<feature type="signal peptide" evidence="1">
    <location>
        <begin position="1"/>
        <end position="21"/>
    </location>
</feature>
<sequence length="238" mass="26891">MPTLKSLLPAAILFTASAVIAEEDKPIWRPNVGDSWTYEVTVEVQQGSELPDDVEGQKIEKLDGKVRATFKQTNVYKGLQPISKEGPELHAFYLSNGKRLEEIQYMKITDTSVEAMGVKPEGKKPQPVRPLSKAIPLVMSDWKGGEAFPFMMDHVANGQKMRMARKFKVLGWETLETKAGKFQAIHVQVTGTNGPVELKRSYWFTPGKGFIKEVKKYYAGEKTVFTQTRVLEKMEHKK</sequence>
<dbReference type="EMBL" id="AP026866">
    <property type="protein sequence ID" value="BDS08259.1"/>
    <property type="molecule type" value="Genomic_DNA"/>
</dbReference>
<evidence type="ECO:0008006" key="3">
    <source>
        <dbReference type="Google" id="ProtNLM"/>
    </source>
</evidence>
<gene>
    <name evidence="2" type="ORF">NT6N_32990</name>
</gene>
<evidence type="ECO:0000313" key="2">
    <source>
        <dbReference type="EMBL" id="BDS08259.1"/>
    </source>
</evidence>